<feature type="transmembrane region" description="Helical" evidence="1">
    <location>
        <begin position="53"/>
        <end position="72"/>
    </location>
</feature>
<evidence type="ECO:0000256" key="1">
    <source>
        <dbReference type="SAM" id="Phobius"/>
    </source>
</evidence>
<gene>
    <name evidence="2" type="ORF">GTP77_23005</name>
</gene>
<reference evidence="2 3" key="1">
    <citation type="submission" date="2019-12" db="EMBL/GenBank/DDBJ databases">
        <title>Novel species isolated from a subtropical stream in China.</title>
        <authorList>
            <person name="Lu H."/>
        </authorList>
    </citation>
    <scope>NUCLEOTIDE SEQUENCE [LARGE SCALE GENOMIC DNA]</scope>
    <source>
        <strain evidence="2 3">FT127W</strain>
    </source>
</reference>
<dbReference type="EMBL" id="WWCU01000033">
    <property type="protein sequence ID" value="MYN10196.1"/>
    <property type="molecule type" value="Genomic_DNA"/>
</dbReference>
<accession>A0A7X4KQE2</accession>
<proteinExistence type="predicted"/>
<organism evidence="2 3">
    <name type="scientific">Pseudoduganella aquatica</name>
    <dbReference type="NCBI Taxonomy" id="2660641"/>
    <lineage>
        <taxon>Bacteria</taxon>
        <taxon>Pseudomonadati</taxon>
        <taxon>Pseudomonadota</taxon>
        <taxon>Betaproteobacteria</taxon>
        <taxon>Burkholderiales</taxon>
        <taxon>Oxalobacteraceae</taxon>
        <taxon>Telluria group</taxon>
        <taxon>Pseudoduganella</taxon>
    </lineage>
</organism>
<dbReference type="AlphaFoldDB" id="A0A7X4KQE2"/>
<keyword evidence="1" id="KW-1133">Transmembrane helix</keyword>
<evidence type="ECO:0000313" key="3">
    <source>
        <dbReference type="Proteomes" id="UP000450676"/>
    </source>
</evidence>
<feature type="transmembrane region" description="Helical" evidence="1">
    <location>
        <begin position="20"/>
        <end position="41"/>
    </location>
</feature>
<keyword evidence="3" id="KW-1185">Reference proteome</keyword>
<feature type="transmembrane region" description="Helical" evidence="1">
    <location>
        <begin position="100"/>
        <end position="120"/>
    </location>
</feature>
<evidence type="ECO:0000313" key="2">
    <source>
        <dbReference type="EMBL" id="MYN10196.1"/>
    </source>
</evidence>
<protein>
    <submittedName>
        <fullName evidence="2">Uncharacterized protein</fullName>
    </submittedName>
</protein>
<keyword evidence="1" id="KW-0472">Membrane</keyword>
<comment type="caution">
    <text evidence="2">The sequence shown here is derived from an EMBL/GenBank/DDBJ whole genome shotgun (WGS) entry which is preliminary data.</text>
</comment>
<dbReference type="RefSeq" id="WP_161074485.1">
    <property type="nucleotide sequence ID" value="NZ_WWCU01000033.1"/>
</dbReference>
<dbReference type="Proteomes" id="UP000450676">
    <property type="component" value="Unassembled WGS sequence"/>
</dbReference>
<name>A0A7X4KQE2_9BURK</name>
<keyword evidence="1" id="KW-0812">Transmembrane</keyword>
<sequence>MTNATAAAPTNPLQGLYDFARGHVLIANSLITASGTIVALLDFFGPKLSFVPRVVYSCTGLLVAAMFLSAFFPRAARLVLARSGMATFPDNGKPLWRAPAWQFLTTLLLLVTLLGSWSVAKASSGGALASQFETAREMQAAILGTRADTQAIKTGVDAANAKLDRIADAVDPDNPADKCPDLDCAVADGASRKTFEKLLAKGKKLPEGYAFSGYFGKLVKERSPARFEIADIYREQSGADFRAPFHNGVLGNPIRLELIVMREYRQALPRLPQLQAMPQTFDYGWQRLSGCVAETNGGFTIAQLALIAGDQELYQHESGKRNGPAAMACDLSKLDPTAKGKIELSEAEIAAIDSNLVTTP</sequence>